<name>A0A7W9JJP4_9MICC</name>
<comment type="similarity">
    <text evidence="1">Belongs to the metallo-dependent hydrolases superfamily. NagA family.</text>
</comment>
<dbReference type="InterPro" id="IPR032466">
    <property type="entry name" value="Metal_Hydrolase"/>
</dbReference>
<dbReference type="EC" id="3.5.1.25" evidence="4"/>
<feature type="region of interest" description="Disordered" evidence="3">
    <location>
        <begin position="336"/>
        <end position="365"/>
    </location>
</feature>
<keyword evidence="2 4" id="KW-0378">Hydrolase</keyword>
<feature type="region of interest" description="Disordered" evidence="3">
    <location>
        <begin position="1"/>
        <end position="30"/>
    </location>
</feature>
<dbReference type="RefSeq" id="WP_184171610.1">
    <property type="nucleotide sequence ID" value="NZ_BAABAG010000001.1"/>
</dbReference>
<comment type="caution">
    <text evidence="4">The sequence shown here is derived from an EMBL/GenBank/DDBJ whole genome shotgun (WGS) entry which is preliminary data.</text>
</comment>
<proteinExistence type="inferred from homology"/>
<evidence type="ECO:0000256" key="1">
    <source>
        <dbReference type="ARBA" id="ARBA00010716"/>
    </source>
</evidence>
<evidence type="ECO:0000256" key="3">
    <source>
        <dbReference type="SAM" id="MobiDB-lite"/>
    </source>
</evidence>
<reference evidence="4 5" key="1">
    <citation type="submission" date="2020-08" db="EMBL/GenBank/DDBJ databases">
        <title>Sequencing the genomes of 1000 actinobacteria strains.</title>
        <authorList>
            <person name="Klenk H.-P."/>
        </authorList>
    </citation>
    <scope>NUCLEOTIDE SEQUENCE [LARGE SCALE GENOMIC DNA]</scope>
    <source>
        <strain evidence="4 5">DSM 17945</strain>
    </source>
</reference>
<evidence type="ECO:0000256" key="2">
    <source>
        <dbReference type="ARBA" id="ARBA00022801"/>
    </source>
</evidence>
<dbReference type="PANTHER" id="PTHR11113:SF14">
    <property type="entry name" value="N-ACETYLGLUCOSAMINE-6-PHOSPHATE DEACETYLASE"/>
    <property type="match status" value="1"/>
</dbReference>
<organism evidence="4 5">
    <name type="scientific">Micrococcus endophyticus</name>
    <dbReference type="NCBI Taxonomy" id="455343"/>
    <lineage>
        <taxon>Bacteria</taxon>
        <taxon>Bacillati</taxon>
        <taxon>Actinomycetota</taxon>
        <taxon>Actinomycetes</taxon>
        <taxon>Micrococcales</taxon>
        <taxon>Micrococcaceae</taxon>
        <taxon>Micrococcus</taxon>
    </lineage>
</organism>
<dbReference type="AlphaFoldDB" id="A0A7W9JJP4"/>
<dbReference type="GO" id="GO:0006046">
    <property type="term" value="P:N-acetylglucosamine catabolic process"/>
    <property type="evidence" value="ECO:0007669"/>
    <property type="project" value="TreeGrafter"/>
</dbReference>
<evidence type="ECO:0000313" key="5">
    <source>
        <dbReference type="Proteomes" id="UP000567246"/>
    </source>
</evidence>
<evidence type="ECO:0000313" key="4">
    <source>
        <dbReference type="EMBL" id="MBB5848472.1"/>
    </source>
</evidence>
<dbReference type="PANTHER" id="PTHR11113">
    <property type="entry name" value="N-ACETYLGLUCOSAMINE-6-PHOSPHATE DEACETYLASE"/>
    <property type="match status" value="1"/>
</dbReference>
<keyword evidence="5" id="KW-1185">Reference proteome</keyword>
<gene>
    <name evidence="4" type="ORF">HDA33_001036</name>
</gene>
<dbReference type="EMBL" id="JACHMW010000001">
    <property type="protein sequence ID" value="MBB5848472.1"/>
    <property type="molecule type" value="Genomic_DNA"/>
</dbReference>
<dbReference type="Proteomes" id="UP000567246">
    <property type="component" value="Unassembled WGS sequence"/>
</dbReference>
<dbReference type="Gene3D" id="3.20.20.140">
    <property type="entry name" value="Metal-dependent hydrolases"/>
    <property type="match status" value="1"/>
</dbReference>
<dbReference type="SUPFAM" id="SSF51556">
    <property type="entry name" value="Metallo-dependent hydrolases"/>
    <property type="match status" value="1"/>
</dbReference>
<protein>
    <submittedName>
        <fullName evidence="4">N-acetylglucosamine-6-phosphate deacetylase</fullName>
        <ecNumber evidence="4">3.5.1.25</ecNumber>
    </submittedName>
</protein>
<dbReference type="GO" id="GO:0008448">
    <property type="term" value="F:N-acetylglucosamine-6-phosphate deacetylase activity"/>
    <property type="evidence" value="ECO:0007669"/>
    <property type="project" value="UniProtKB-EC"/>
</dbReference>
<sequence length="429" mass="43811">MPSPASSEPLLRAATGPSVPAEPSGDPQALTVVWEEPTAGGAPDDAAPVRLRWAGPAAEAPRGLLDRVRPGGHARARRITPPLVDHHVHGGAGVDLATSGAEDIRRWLAELRAAGASVVLGSLPALVPADLAAALERLRPLWEDGALAGVHLEGPFLSPARAGAQHPAALCAPDSTAGRRVRELLRAQPRGFVRTLTLAPELPGARAVAAELDAAGTVLCLGHTDAGPAEVAAALDWPRPGTSATPVATHLFNGMRPFHHRDPGPVPTLLAAARRGRLRLELVADGAHVAPELMALILEDPDLAAQTCLVSDAIAATGAPCGTVHRLGPAVVHAAPDAPRLGEPAEDGQGSKATGPEDGGRAPLAGGRRTLVEAVTALLATGLDADAVLRAAVLVPRRSLPETPAPELEDGVLVWGEGRPLVALPAARA</sequence>
<accession>A0A7W9JJP4</accession>